<evidence type="ECO:0000313" key="2">
    <source>
        <dbReference type="EMBL" id="OMI34948.1"/>
    </source>
</evidence>
<name>A0A1R1S9M4_9ACTN</name>
<dbReference type="Proteomes" id="UP000186168">
    <property type="component" value="Unassembled WGS sequence"/>
</dbReference>
<dbReference type="PROSITE" id="PS51257">
    <property type="entry name" value="PROKAR_LIPOPROTEIN"/>
    <property type="match status" value="1"/>
</dbReference>
<keyword evidence="1" id="KW-0732">Signal</keyword>
<evidence type="ECO:0008006" key="4">
    <source>
        <dbReference type="Google" id="ProtNLM"/>
    </source>
</evidence>
<accession>A0A1R1S9M4</accession>
<evidence type="ECO:0000256" key="1">
    <source>
        <dbReference type="SAM" id="SignalP"/>
    </source>
</evidence>
<dbReference type="EMBL" id="ASQP01000431">
    <property type="protein sequence ID" value="OMI34948.1"/>
    <property type="molecule type" value="Genomic_DNA"/>
</dbReference>
<reference evidence="2 3" key="1">
    <citation type="submission" date="2013-05" db="EMBL/GenBank/DDBJ databases">
        <title>Genome sequence of Streptomyces sparsogenes DSM 40356.</title>
        <authorList>
            <person name="Coyne S."/>
            <person name="Seebeck F.P."/>
        </authorList>
    </citation>
    <scope>NUCLEOTIDE SEQUENCE [LARGE SCALE GENOMIC DNA]</scope>
    <source>
        <strain evidence="2 3">DSM 40356</strain>
    </source>
</reference>
<keyword evidence="3" id="KW-1185">Reference proteome</keyword>
<gene>
    <name evidence="2" type="ORF">SPAR_34016</name>
</gene>
<dbReference type="AlphaFoldDB" id="A0A1R1S9M4"/>
<comment type="caution">
    <text evidence="2">The sequence shown here is derived from an EMBL/GenBank/DDBJ whole genome shotgun (WGS) entry which is preliminary data.</text>
</comment>
<dbReference type="RefSeq" id="WP_076971998.1">
    <property type="nucleotide sequence ID" value="NZ_ASQP01000431.1"/>
</dbReference>
<evidence type="ECO:0000313" key="3">
    <source>
        <dbReference type="Proteomes" id="UP000186168"/>
    </source>
</evidence>
<proteinExistence type="predicted"/>
<organism evidence="2 3">
    <name type="scientific">Streptomyces sparsogenes DSM 40356</name>
    <dbReference type="NCBI Taxonomy" id="1331668"/>
    <lineage>
        <taxon>Bacteria</taxon>
        <taxon>Bacillati</taxon>
        <taxon>Actinomycetota</taxon>
        <taxon>Actinomycetes</taxon>
        <taxon>Kitasatosporales</taxon>
        <taxon>Streptomycetaceae</taxon>
        <taxon>Streptomyces</taxon>
    </lineage>
</organism>
<feature type="chain" id="PRO_5039364548" description="Lipoprotein" evidence="1">
    <location>
        <begin position="27"/>
        <end position="272"/>
    </location>
</feature>
<sequence length="272" mass="28154">MSPRRLAAGGLAAALAATLATGCAYTAAPPSAGEQLVERVRGAYQRTTALPAVSAAVTETVQSGTSPVAQGTGTVTWEFARKTGETRLTVDGRTPVVAVRVKDTFYEARTRASLAGTGRDLVRDGRRDARALPQIQAPGLDPFQLTTLLDATSWPDSLVSAQPVVTSDADGRHTEYQLGVDTAKLAAHAPAGDRAWLTEMSRRPGGATVPVVVTLAHGRIATLAARLPVPGPPSAAKATTGASALPAPKSMSILVSARFDYATKPERITPPA</sequence>
<protein>
    <recommendedName>
        <fullName evidence="4">Lipoprotein</fullName>
    </recommendedName>
</protein>
<feature type="signal peptide" evidence="1">
    <location>
        <begin position="1"/>
        <end position="26"/>
    </location>
</feature>